<keyword evidence="2" id="KW-1133">Transmembrane helix</keyword>
<accession>A0AAE0GNC5</accession>
<keyword evidence="2" id="KW-0812">Transmembrane</keyword>
<feature type="region of interest" description="Disordered" evidence="1">
    <location>
        <begin position="286"/>
        <end position="348"/>
    </location>
</feature>
<keyword evidence="2" id="KW-0472">Membrane</keyword>
<protein>
    <submittedName>
        <fullName evidence="3">Uncharacterized protein</fullName>
    </submittedName>
</protein>
<evidence type="ECO:0000256" key="1">
    <source>
        <dbReference type="SAM" id="MobiDB-lite"/>
    </source>
</evidence>
<feature type="transmembrane region" description="Helical" evidence="2">
    <location>
        <begin position="257"/>
        <end position="276"/>
    </location>
</feature>
<name>A0AAE0GNC5_9CHLO</name>
<proteinExistence type="predicted"/>
<feature type="region of interest" description="Disordered" evidence="1">
    <location>
        <begin position="182"/>
        <end position="226"/>
    </location>
</feature>
<organism evidence="3 4">
    <name type="scientific">Cymbomonas tetramitiformis</name>
    <dbReference type="NCBI Taxonomy" id="36881"/>
    <lineage>
        <taxon>Eukaryota</taxon>
        <taxon>Viridiplantae</taxon>
        <taxon>Chlorophyta</taxon>
        <taxon>Pyramimonadophyceae</taxon>
        <taxon>Pyramimonadales</taxon>
        <taxon>Pyramimonadaceae</taxon>
        <taxon>Cymbomonas</taxon>
    </lineage>
</organism>
<feature type="compositionally biased region" description="Basic and acidic residues" evidence="1">
    <location>
        <begin position="307"/>
        <end position="330"/>
    </location>
</feature>
<comment type="caution">
    <text evidence="3">The sequence shown here is derived from an EMBL/GenBank/DDBJ whole genome shotgun (WGS) entry which is preliminary data.</text>
</comment>
<dbReference type="EMBL" id="LGRX02003911">
    <property type="protein sequence ID" value="KAK3281272.1"/>
    <property type="molecule type" value="Genomic_DNA"/>
</dbReference>
<evidence type="ECO:0000313" key="4">
    <source>
        <dbReference type="Proteomes" id="UP001190700"/>
    </source>
</evidence>
<dbReference type="Proteomes" id="UP001190700">
    <property type="component" value="Unassembled WGS sequence"/>
</dbReference>
<reference evidence="3 4" key="1">
    <citation type="journal article" date="2015" name="Genome Biol. Evol.">
        <title>Comparative Genomics of a Bacterivorous Green Alga Reveals Evolutionary Causalities and Consequences of Phago-Mixotrophic Mode of Nutrition.</title>
        <authorList>
            <person name="Burns J.A."/>
            <person name="Paasch A."/>
            <person name="Narechania A."/>
            <person name="Kim E."/>
        </authorList>
    </citation>
    <scope>NUCLEOTIDE SEQUENCE [LARGE SCALE GENOMIC DNA]</scope>
    <source>
        <strain evidence="3 4">PLY_AMNH</strain>
    </source>
</reference>
<evidence type="ECO:0000256" key="2">
    <source>
        <dbReference type="SAM" id="Phobius"/>
    </source>
</evidence>
<evidence type="ECO:0000313" key="3">
    <source>
        <dbReference type="EMBL" id="KAK3281272.1"/>
    </source>
</evidence>
<sequence>MYELFVPSMDKGHDAIIILPSSEYATEALEGAIFEYGHLPADGDETAEKWALQRREGWREPRGLSAYSKAGDYKDLYVYFDAADTSSPVNVVATKAFRCYGLDGNPARFDWKEIRGPAVVIRVEPPMVVTVVDMRHSSVFHPTISIREMVETLQYFEKRSARKVAKRRDALRAGQYVSKILTPGPGETNIRDSPHARPKSMSKHVAEEIPGTSKLGPENNFELHAKGGGTRHRVLDAEQGGGMHGETARWGGDYSHLLNPVIGLAFALLAVIALMYHRRRFRNRHPGIQASRRSKKEGLARMGASKDIVDTKLASSRDSHSRRRAPDTRRHNGGSQRSAGGLLGSGRHQSLPAGASLESLVGAQPGSPIARAQGQGASGLRHRATMIWDAMATLIVRRGGMDASPAGTATPA</sequence>
<keyword evidence="4" id="KW-1185">Reference proteome</keyword>
<dbReference type="AlphaFoldDB" id="A0AAE0GNC5"/>
<gene>
    <name evidence="3" type="ORF">CYMTET_10926</name>
</gene>